<comment type="caution">
    <text evidence="7">The sequence shown here is derived from an EMBL/GenBank/DDBJ whole genome shotgun (WGS) entry which is preliminary data.</text>
</comment>
<dbReference type="PIRSF" id="PIRSF035875">
    <property type="entry name" value="RNase_BN"/>
    <property type="match status" value="1"/>
</dbReference>
<sequence>MQEEQAEKRPGWKESFKIFIETFQQAEVSIYAIVITYYLLLSFFPLLIALGNVLPFLNINIETVLPYIQELLPAKIYETLKDTIGSLLVTGSGGLLSVSAIGTFWAVSKGINGIRMSLDKAYGVEKDRLQFLRRLFSFLMVFLLIISIFFLLLIMGFGQTILEYVLPVLGLPDEILTTFNTLRWPLTSSVLFVIMIMLYYFVPSAKVHFRTIIPGSIFTTIGWMAVTQFYSIYINYFSKRINSYGVIGSFIFFILWLNIASTLIIIGGLINVTIEKIVYGDICAKKSVLGNYIEDKVTSRKEKIEEIEMTTENKEKKKQD</sequence>
<feature type="transmembrane region" description="Helical" evidence="6">
    <location>
        <begin position="246"/>
        <end position="270"/>
    </location>
</feature>
<organism evidence="7 8">
    <name type="scientific">Candidatus Vagococcus giribetii</name>
    <dbReference type="NCBI Taxonomy" id="2230876"/>
    <lineage>
        <taxon>Bacteria</taxon>
        <taxon>Bacillati</taxon>
        <taxon>Bacillota</taxon>
        <taxon>Bacilli</taxon>
        <taxon>Lactobacillales</taxon>
        <taxon>Enterococcaceae</taxon>
        <taxon>Vagococcus</taxon>
    </lineage>
</organism>
<dbReference type="PANTHER" id="PTHR30213">
    <property type="entry name" value="INNER MEMBRANE PROTEIN YHJD"/>
    <property type="match status" value="1"/>
</dbReference>
<evidence type="ECO:0000256" key="5">
    <source>
        <dbReference type="ARBA" id="ARBA00023136"/>
    </source>
</evidence>
<feature type="transmembrane region" description="Helical" evidence="6">
    <location>
        <begin position="213"/>
        <end position="234"/>
    </location>
</feature>
<keyword evidence="3 6" id="KW-0812">Transmembrane</keyword>
<dbReference type="InterPro" id="IPR017039">
    <property type="entry name" value="Virul_fac_BrkB"/>
</dbReference>
<evidence type="ECO:0000256" key="4">
    <source>
        <dbReference type="ARBA" id="ARBA00022989"/>
    </source>
</evidence>
<gene>
    <name evidence="7" type="ORF">DOK76_10120</name>
</gene>
<feature type="transmembrane region" description="Helical" evidence="6">
    <location>
        <begin position="182"/>
        <end position="201"/>
    </location>
</feature>
<dbReference type="Proteomes" id="UP000664857">
    <property type="component" value="Unassembled WGS sequence"/>
</dbReference>
<evidence type="ECO:0000256" key="2">
    <source>
        <dbReference type="ARBA" id="ARBA00022475"/>
    </source>
</evidence>
<comment type="subcellular location">
    <subcellularLocation>
        <location evidence="1">Cell membrane</location>
        <topology evidence="1">Multi-pass membrane protein</topology>
    </subcellularLocation>
</comment>
<name>A0ABS3HUK5_9ENTE</name>
<feature type="transmembrane region" description="Helical" evidence="6">
    <location>
        <begin position="135"/>
        <end position="162"/>
    </location>
</feature>
<dbReference type="RefSeq" id="WP_206967392.1">
    <property type="nucleotide sequence ID" value="NZ_JAFLVX010000025.1"/>
</dbReference>
<keyword evidence="2" id="KW-1003">Cell membrane</keyword>
<dbReference type="EMBL" id="JAFLVX010000025">
    <property type="protein sequence ID" value="MBO0477429.1"/>
    <property type="molecule type" value="Genomic_DNA"/>
</dbReference>
<keyword evidence="4 6" id="KW-1133">Transmembrane helix</keyword>
<protein>
    <submittedName>
        <fullName evidence="7">YihY/virulence factor BrkB family protein</fullName>
    </submittedName>
</protein>
<reference evidence="7 8" key="1">
    <citation type="submission" date="2021-03" db="EMBL/GenBank/DDBJ databases">
        <title>Enterococcal diversity collection.</title>
        <authorList>
            <person name="Gilmore M.S."/>
            <person name="Schwartzman J."/>
            <person name="Van Tyne D."/>
            <person name="Martin M."/>
            <person name="Earl A.M."/>
            <person name="Manson A.L."/>
            <person name="Straub T."/>
            <person name="Salamzade R."/>
            <person name="Saavedra J."/>
            <person name="Lebreton F."/>
            <person name="Prichula J."/>
            <person name="Schaufler K."/>
            <person name="Gaca A."/>
            <person name="Sgardioli B."/>
            <person name="Wagenaar J."/>
            <person name="Strong T."/>
        </authorList>
    </citation>
    <scope>NUCLEOTIDE SEQUENCE [LARGE SCALE GENOMIC DNA]</scope>
    <source>
        <strain evidence="7 8">DIV0080</strain>
    </source>
</reference>
<proteinExistence type="predicted"/>
<keyword evidence="5 6" id="KW-0472">Membrane</keyword>
<evidence type="ECO:0000256" key="3">
    <source>
        <dbReference type="ARBA" id="ARBA00022692"/>
    </source>
</evidence>
<evidence type="ECO:0000256" key="6">
    <source>
        <dbReference type="SAM" id="Phobius"/>
    </source>
</evidence>
<feature type="transmembrane region" description="Helical" evidence="6">
    <location>
        <begin position="28"/>
        <end position="50"/>
    </location>
</feature>
<evidence type="ECO:0000313" key="7">
    <source>
        <dbReference type="EMBL" id="MBO0477429.1"/>
    </source>
</evidence>
<dbReference type="NCBIfam" id="TIGR00765">
    <property type="entry name" value="yihY_not_rbn"/>
    <property type="match status" value="1"/>
</dbReference>
<dbReference type="PANTHER" id="PTHR30213:SF0">
    <property type="entry name" value="UPF0761 MEMBRANE PROTEIN YIHY"/>
    <property type="match status" value="1"/>
</dbReference>
<accession>A0ABS3HUK5</accession>
<feature type="transmembrane region" description="Helical" evidence="6">
    <location>
        <begin position="84"/>
        <end position="107"/>
    </location>
</feature>
<keyword evidence="8" id="KW-1185">Reference proteome</keyword>
<dbReference type="Pfam" id="PF03631">
    <property type="entry name" value="Virul_fac_BrkB"/>
    <property type="match status" value="1"/>
</dbReference>
<evidence type="ECO:0000256" key="1">
    <source>
        <dbReference type="ARBA" id="ARBA00004651"/>
    </source>
</evidence>
<evidence type="ECO:0000313" key="8">
    <source>
        <dbReference type="Proteomes" id="UP000664857"/>
    </source>
</evidence>